<protein>
    <submittedName>
        <fullName evidence="1">Uncharacterized protein</fullName>
    </submittedName>
</protein>
<evidence type="ECO:0000313" key="1">
    <source>
        <dbReference type="EMBL" id="OIQ07543.1"/>
    </source>
</evidence>
<evidence type="ECO:0000313" key="2">
    <source>
        <dbReference type="Proteomes" id="UP000182743"/>
    </source>
</evidence>
<name>A0A1J5JSK8_NEOTH</name>
<dbReference type="AlphaFoldDB" id="A0A1J5JSK8"/>
<gene>
    <name evidence="1" type="ORF">MOOR_28530</name>
</gene>
<sequence length="158" mass="17515">MSVEFPGFFTGVTRYYPVHQAIEEKVGFFQPLLEFSRQTPFPRQPQGYGFEVVAVSVDELARDYEHPFIRVAFEMAETVIEVGRELAGEGPRRGGRYAVFRVVNDAGFSGVGYDCIDLRVLGAAQDGLPVFVRVKAPADGGDNLPLFYHLAVLIPAQD</sequence>
<proteinExistence type="predicted"/>
<comment type="caution">
    <text evidence="1">The sequence shown here is derived from an EMBL/GenBank/DDBJ whole genome shotgun (WGS) entry which is preliminary data.</text>
</comment>
<accession>A0A1J5JSK8</accession>
<organism evidence="1 2">
    <name type="scientific">Neomoorella thermoacetica</name>
    <name type="common">Clostridium thermoaceticum</name>
    <dbReference type="NCBI Taxonomy" id="1525"/>
    <lineage>
        <taxon>Bacteria</taxon>
        <taxon>Bacillati</taxon>
        <taxon>Bacillota</taxon>
        <taxon>Clostridia</taxon>
        <taxon>Neomoorellales</taxon>
        <taxon>Neomoorellaceae</taxon>
        <taxon>Neomoorella</taxon>
    </lineage>
</organism>
<dbReference type="EMBL" id="MIHH01000073">
    <property type="protein sequence ID" value="OIQ07543.1"/>
    <property type="molecule type" value="Genomic_DNA"/>
</dbReference>
<reference evidence="1 2" key="1">
    <citation type="submission" date="2016-08" db="EMBL/GenBank/DDBJ databases">
        <title>Genome-based comparison of Moorella thermoacetic strains.</title>
        <authorList>
            <person name="Poehlein A."/>
            <person name="Bengelsdorf F.R."/>
            <person name="Esser C."/>
            <person name="Duerre P."/>
            <person name="Daniel R."/>
        </authorList>
    </citation>
    <scope>NUCLEOTIDE SEQUENCE [LARGE SCALE GENOMIC DNA]</scope>
    <source>
        <strain evidence="1 2">DSM 11768</strain>
    </source>
</reference>
<dbReference type="Proteomes" id="UP000182743">
    <property type="component" value="Unassembled WGS sequence"/>
</dbReference>